<dbReference type="Gene3D" id="3.40.50.2300">
    <property type="match status" value="1"/>
</dbReference>
<dbReference type="SMART" id="SM00448">
    <property type="entry name" value="REC"/>
    <property type="match status" value="1"/>
</dbReference>
<accession>A0A563UHT9</accession>
<dbReference type="OrthoDB" id="9789181at2"/>
<keyword evidence="1 2" id="KW-0597">Phosphoprotein</keyword>
<organism evidence="4 5">
    <name type="scientific">Mucilaginibacter pallidiroseus</name>
    <dbReference type="NCBI Taxonomy" id="2599295"/>
    <lineage>
        <taxon>Bacteria</taxon>
        <taxon>Pseudomonadati</taxon>
        <taxon>Bacteroidota</taxon>
        <taxon>Sphingobacteriia</taxon>
        <taxon>Sphingobacteriales</taxon>
        <taxon>Sphingobacteriaceae</taxon>
        <taxon>Mucilaginibacter</taxon>
    </lineage>
</organism>
<evidence type="ECO:0000259" key="3">
    <source>
        <dbReference type="PROSITE" id="PS50110"/>
    </source>
</evidence>
<dbReference type="Proteomes" id="UP000320042">
    <property type="component" value="Unassembled WGS sequence"/>
</dbReference>
<evidence type="ECO:0000256" key="2">
    <source>
        <dbReference type="PROSITE-ProRule" id="PRU00169"/>
    </source>
</evidence>
<evidence type="ECO:0000313" key="4">
    <source>
        <dbReference type="EMBL" id="TWR30952.1"/>
    </source>
</evidence>
<feature type="domain" description="Response regulatory" evidence="3">
    <location>
        <begin position="4"/>
        <end position="118"/>
    </location>
</feature>
<evidence type="ECO:0000256" key="1">
    <source>
        <dbReference type="ARBA" id="ARBA00022553"/>
    </source>
</evidence>
<name>A0A563UHT9_9SPHI</name>
<dbReference type="GO" id="GO:0000160">
    <property type="term" value="P:phosphorelay signal transduction system"/>
    <property type="evidence" value="ECO:0007669"/>
    <property type="project" value="InterPro"/>
</dbReference>
<sequence>MSAKIIICDDEQEILDITSMILEAEGYTVIPTINSLTVTELVASEKPDIVLLDLWMPGLSGDQVARQLRSDEAVKSIPIIVISASRDGREIAFAAGANDFLEKPYDIDALLSIVNRHLLGGEQIAS</sequence>
<dbReference type="PANTHER" id="PTHR44591">
    <property type="entry name" value="STRESS RESPONSE REGULATOR PROTEIN 1"/>
    <property type="match status" value="1"/>
</dbReference>
<evidence type="ECO:0000313" key="5">
    <source>
        <dbReference type="Proteomes" id="UP000320042"/>
    </source>
</evidence>
<comment type="caution">
    <text evidence="4">The sequence shown here is derived from an EMBL/GenBank/DDBJ whole genome shotgun (WGS) entry which is preliminary data.</text>
</comment>
<dbReference type="PROSITE" id="PS50110">
    <property type="entry name" value="RESPONSE_REGULATORY"/>
    <property type="match status" value="1"/>
</dbReference>
<protein>
    <submittedName>
        <fullName evidence="4">Response regulator</fullName>
    </submittedName>
</protein>
<dbReference type="EMBL" id="VOEJ01000001">
    <property type="protein sequence ID" value="TWR30952.1"/>
    <property type="molecule type" value="Genomic_DNA"/>
</dbReference>
<proteinExistence type="predicted"/>
<dbReference type="Pfam" id="PF00072">
    <property type="entry name" value="Response_reg"/>
    <property type="match status" value="1"/>
</dbReference>
<reference evidence="4 5" key="1">
    <citation type="submission" date="2019-07" db="EMBL/GenBank/DDBJ databases">
        <authorList>
            <person name="Kim J."/>
        </authorList>
    </citation>
    <scope>NUCLEOTIDE SEQUENCE [LARGE SCALE GENOMIC DNA]</scope>
    <source>
        <strain evidence="5">dk17</strain>
    </source>
</reference>
<feature type="modified residue" description="4-aspartylphosphate" evidence="2">
    <location>
        <position position="53"/>
    </location>
</feature>
<dbReference type="InterPro" id="IPR001789">
    <property type="entry name" value="Sig_transdc_resp-reg_receiver"/>
</dbReference>
<dbReference type="PANTHER" id="PTHR44591:SF3">
    <property type="entry name" value="RESPONSE REGULATORY DOMAIN-CONTAINING PROTEIN"/>
    <property type="match status" value="1"/>
</dbReference>
<dbReference type="SUPFAM" id="SSF52172">
    <property type="entry name" value="CheY-like"/>
    <property type="match status" value="1"/>
</dbReference>
<dbReference type="InterPro" id="IPR050595">
    <property type="entry name" value="Bact_response_regulator"/>
</dbReference>
<gene>
    <name evidence="4" type="ORF">FPZ43_00265</name>
</gene>
<dbReference type="InterPro" id="IPR011006">
    <property type="entry name" value="CheY-like_superfamily"/>
</dbReference>
<keyword evidence="5" id="KW-1185">Reference proteome</keyword>
<dbReference type="RefSeq" id="WP_146379849.1">
    <property type="nucleotide sequence ID" value="NZ_VOEJ01000001.1"/>
</dbReference>
<dbReference type="AlphaFoldDB" id="A0A563UHT9"/>